<proteinExistence type="predicted"/>
<keyword evidence="2" id="KW-1185">Reference proteome</keyword>
<evidence type="ECO:0000313" key="2">
    <source>
        <dbReference type="Proteomes" id="UP000189933"/>
    </source>
</evidence>
<sequence>MLMAKFAAIFGKDILQRCRIPLVYRVKTLEADLALAAAGGLNNPLLARYRRYIVEHALFSGRPVLGLITLGTPPSPPLLLQLNVFFSAGNKLASW</sequence>
<accession>A0A1T4R4U9</accession>
<gene>
    <name evidence="1" type="ORF">SAMN02745885_01925</name>
</gene>
<protein>
    <submittedName>
        <fullName evidence="1">Uncharacterized protein</fullName>
    </submittedName>
</protein>
<dbReference type="EMBL" id="FUXM01000025">
    <property type="protein sequence ID" value="SKA11080.1"/>
    <property type="molecule type" value="Genomic_DNA"/>
</dbReference>
<name>A0A1T4R4U9_9FIRM</name>
<dbReference type="AlphaFoldDB" id="A0A1T4R4U9"/>
<reference evidence="2" key="1">
    <citation type="submission" date="2017-02" db="EMBL/GenBank/DDBJ databases">
        <authorList>
            <person name="Varghese N."/>
            <person name="Submissions S."/>
        </authorList>
    </citation>
    <scope>NUCLEOTIDE SEQUENCE [LARGE SCALE GENOMIC DNA]</scope>
    <source>
        <strain evidence="2">DSM 16521</strain>
    </source>
</reference>
<dbReference type="Proteomes" id="UP000189933">
    <property type="component" value="Unassembled WGS sequence"/>
</dbReference>
<organism evidence="1 2">
    <name type="scientific">Carboxydocella sporoproducens DSM 16521</name>
    <dbReference type="NCBI Taxonomy" id="1121270"/>
    <lineage>
        <taxon>Bacteria</taxon>
        <taxon>Bacillati</taxon>
        <taxon>Bacillota</taxon>
        <taxon>Clostridia</taxon>
        <taxon>Eubacteriales</taxon>
        <taxon>Clostridiales Family XVI. Incertae Sedis</taxon>
        <taxon>Carboxydocella</taxon>
    </lineage>
</organism>
<dbReference type="RefSeq" id="WP_078665959.1">
    <property type="nucleotide sequence ID" value="NZ_FUXM01000025.1"/>
</dbReference>
<evidence type="ECO:0000313" key="1">
    <source>
        <dbReference type="EMBL" id="SKA11080.1"/>
    </source>
</evidence>